<comment type="catalytic activity">
    <reaction evidence="39">
        <text>(2E)-butenoyl-[ACP] + NADPH + H(+) = butanoyl-[ACP] + NADP(+)</text>
        <dbReference type="Rhea" id="RHEA:41812"/>
        <dbReference type="Rhea" id="RHEA-COMP:9627"/>
        <dbReference type="Rhea" id="RHEA-COMP:9628"/>
        <dbReference type="ChEBI" id="CHEBI:15378"/>
        <dbReference type="ChEBI" id="CHEBI:57783"/>
        <dbReference type="ChEBI" id="CHEBI:58349"/>
        <dbReference type="ChEBI" id="CHEBI:78453"/>
        <dbReference type="ChEBI" id="CHEBI:78454"/>
    </reaction>
    <physiologicalReaction direction="left-to-right" evidence="39">
        <dbReference type="Rhea" id="RHEA:41813"/>
    </physiologicalReaction>
</comment>
<dbReference type="InterPro" id="IPR050091">
    <property type="entry name" value="PKS_NRPS_Biosynth_Enz"/>
</dbReference>
<dbReference type="GO" id="GO:0004313">
    <property type="term" value="F:[acyl-carrier-protein] S-acetyltransferase activity"/>
    <property type="evidence" value="ECO:0007669"/>
    <property type="project" value="UniProtKB-EC"/>
</dbReference>
<comment type="catalytic activity">
    <reaction evidence="60">
        <text>3-oxooctanoyl-[ACP] + NADPH + H(+) = (3R)-hydroxyoctanoyl-[ACP] + NADP(+)</text>
        <dbReference type="Rhea" id="RHEA:41840"/>
        <dbReference type="Rhea" id="RHEA-COMP:9633"/>
        <dbReference type="Rhea" id="RHEA-COMP:9634"/>
        <dbReference type="ChEBI" id="CHEBI:15378"/>
        <dbReference type="ChEBI" id="CHEBI:57783"/>
        <dbReference type="ChEBI" id="CHEBI:58349"/>
        <dbReference type="ChEBI" id="CHEBI:78460"/>
        <dbReference type="ChEBI" id="CHEBI:78461"/>
    </reaction>
    <physiologicalReaction direction="left-to-right" evidence="60">
        <dbReference type="Rhea" id="RHEA:41841"/>
    </physiologicalReaction>
</comment>
<comment type="catalytic activity">
    <reaction evidence="48">
        <text>(2E)-octenoyl-[ACP] + NADPH + H(+) = octanoyl-[ACP] + NADP(+)</text>
        <dbReference type="Rhea" id="RHEA:41848"/>
        <dbReference type="Rhea" id="RHEA-COMP:9635"/>
        <dbReference type="Rhea" id="RHEA-COMP:9636"/>
        <dbReference type="ChEBI" id="CHEBI:15378"/>
        <dbReference type="ChEBI" id="CHEBI:57783"/>
        <dbReference type="ChEBI" id="CHEBI:58349"/>
        <dbReference type="ChEBI" id="CHEBI:78462"/>
        <dbReference type="ChEBI" id="CHEBI:78463"/>
    </reaction>
    <physiologicalReaction direction="left-to-right" evidence="48">
        <dbReference type="Rhea" id="RHEA:41849"/>
    </physiologicalReaction>
</comment>
<dbReference type="Gene3D" id="3.30.70.3290">
    <property type="match status" value="1"/>
</dbReference>
<dbReference type="InterPro" id="IPR036291">
    <property type="entry name" value="NAD(P)-bd_dom_sf"/>
</dbReference>
<evidence type="ECO:0000256" key="5">
    <source>
        <dbReference type="ARBA" id="ARBA00012948"/>
    </source>
</evidence>
<evidence type="ECO:0000256" key="7">
    <source>
        <dbReference type="ARBA" id="ARBA00018769"/>
    </source>
</evidence>
<dbReference type="GO" id="GO:0004316">
    <property type="term" value="F:3-oxoacyl-[acyl-carrier-protein] reductase (NADPH) activity"/>
    <property type="evidence" value="ECO:0007669"/>
    <property type="project" value="UniProtKB-EC"/>
</dbReference>
<dbReference type="SUPFAM" id="SSF47336">
    <property type="entry name" value="ACP-like"/>
    <property type="match status" value="1"/>
</dbReference>
<dbReference type="GO" id="GO:0031177">
    <property type="term" value="F:phosphopantetheine binding"/>
    <property type="evidence" value="ECO:0007669"/>
    <property type="project" value="InterPro"/>
</dbReference>
<comment type="catalytic activity">
    <reaction evidence="25">
        <text>(3R)-hydroxyhexanoyl-[ACP] = (2E)-hexenoyl-[ACP] + H2O</text>
        <dbReference type="Rhea" id="RHEA:41828"/>
        <dbReference type="Rhea" id="RHEA-COMP:9630"/>
        <dbReference type="Rhea" id="RHEA-COMP:9631"/>
        <dbReference type="ChEBI" id="CHEBI:15377"/>
        <dbReference type="ChEBI" id="CHEBI:78457"/>
        <dbReference type="ChEBI" id="CHEBI:78458"/>
    </reaction>
    <physiologicalReaction direction="left-to-right" evidence="25">
        <dbReference type="Rhea" id="RHEA:41829"/>
    </physiologicalReaction>
</comment>
<comment type="catalytic activity">
    <reaction evidence="43">
        <text>3-oxobutanoyl-[ACP] + NADPH + H(+) = (3R)-hydroxybutanoyl-[ACP] + NADP(+)</text>
        <dbReference type="Rhea" id="RHEA:41804"/>
        <dbReference type="Rhea" id="RHEA-COMP:9625"/>
        <dbReference type="Rhea" id="RHEA-COMP:9626"/>
        <dbReference type="ChEBI" id="CHEBI:15378"/>
        <dbReference type="ChEBI" id="CHEBI:57783"/>
        <dbReference type="ChEBI" id="CHEBI:58349"/>
        <dbReference type="ChEBI" id="CHEBI:78450"/>
        <dbReference type="ChEBI" id="CHEBI:78451"/>
    </reaction>
    <physiologicalReaction direction="left-to-right" evidence="43">
        <dbReference type="Rhea" id="RHEA:41805"/>
    </physiologicalReaction>
</comment>
<dbReference type="InterPro" id="IPR016035">
    <property type="entry name" value="Acyl_Trfase/lysoPLipase"/>
</dbReference>
<evidence type="ECO:0000256" key="61">
    <source>
        <dbReference type="ARBA" id="ARBA00049449"/>
    </source>
</evidence>
<evidence type="ECO:0000256" key="47">
    <source>
        <dbReference type="ARBA" id="ARBA00048289"/>
    </source>
</evidence>
<dbReference type="CDD" id="cd00833">
    <property type="entry name" value="PKS"/>
    <property type="match status" value="1"/>
</dbReference>
<dbReference type="Gene3D" id="3.40.50.150">
    <property type="entry name" value="Vaccinia Virus protein VP39"/>
    <property type="match status" value="1"/>
</dbReference>
<keyword evidence="22" id="KW-0511">Multifunctional enzyme</keyword>
<dbReference type="Pfam" id="PF00698">
    <property type="entry name" value="Acyl_transf_1"/>
    <property type="match status" value="1"/>
</dbReference>
<reference evidence="68" key="2">
    <citation type="journal article" date="2022" name="Res Sq">
        <title>Comparative Genomics Reveals Insights into the Divergent Evolution of Astigmatic Mites and Household Pest Adaptations.</title>
        <authorList>
            <person name="Xiong Q."/>
            <person name="Wan A.T.-Y."/>
            <person name="Liu X.-Y."/>
            <person name="Fung C.S.-H."/>
            <person name="Xiao X."/>
            <person name="Malainual N."/>
            <person name="Hou J."/>
            <person name="Wang L."/>
            <person name="Wang M."/>
            <person name="Yang K."/>
            <person name="Cui Y."/>
            <person name="Leung E."/>
            <person name="Nong W."/>
            <person name="Shin S.-K."/>
            <person name="Au S."/>
            <person name="Jeong K.Y."/>
            <person name="Chew F.T."/>
            <person name="Hui J."/>
            <person name="Leung T.F."/>
            <person name="Tungtrongchitr A."/>
            <person name="Zhong N."/>
            <person name="Liu Z."/>
            <person name="Tsui S."/>
        </authorList>
    </citation>
    <scope>NUCLEOTIDE SEQUENCE</scope>
    <source>
        <strain evidence="68">Derf</strain>
        <tissue evidence="68">Whole organism</tissue>
    </source>
</reference>
<keyword evidence="8" id="KW-0596">Phosphopantetheine</keyword>
<comment type="catalytic activity">
    <reaction evidence="49">
        <text>a fatty acyl-[ACP] + malonyl-[ACP] + H(+) = a 3-oxoacyl-[ACP] + holo-[ACP] + CO2</text>
        <dbReference type="Rhea" id="RHEA:22836"/>
        <dbReference type="Rhea" id="RHEA-COMP:9623"/>
        <dbReference type="Rhea" id="RHEA-COMP:9685"/>
        <dbReference type="Rhea" id="RHEA-COMP:9916"/>
        <dbReference type="Rhea" id="RHEA-COMP:14125"/>
        <dbReference type="ChEBI" id="CHEBI:15378"/>
        <dbReference type="ChEBI" id="CHEBI:16526"/>
        <dbReference type="ChEBI" id="CHEBI:64479"/>
        <dbReference type="ChEBI" id="CHEBI:78449"/>
        <dbReference type="ChEBI" id="CHEBI:78776"/>
        <dbReference type="ChEBI" id="CHEBI:138651"/>
        <dbReference type="EC" id="2.3.1.41"/>
    </reaction>
    <physiologicalReaction direction="left-to-right" evidence="49">
        <dbReference type="Rhea" id="RHEA:22837"/>
    </physiologicalReaction>
</comment>
<evidence type="ECO:0000256" key="62">
    <source>
        <dbReference type="ARBA" id="ARBA00049521"/>
    </source>
</evidence>
<dbReference type="InterPro" id="IPR009081">
    <property type="entry name" value="PP-bd_ACP"/>
</dbReference>
<dbReference type="GO" id="GO:0006633">
    <property type="term" value="P:fatty acid biosynthetic process"/>
    <property type="evidence" value="ECO:0007669"/>
    <property type="project" value="UniProtKB-KW"/>
</dbReference>
<dbReference type="Pfam" id="PF00109">
    <property type="entry name" value="ketoacyl-synt"/>
    <property type="match status" value="1"/>
</dbReference>
<dbReference type="EC" id="1.1.1.100" evidence="5"/>
<dbReference type="Gene3D" id="3.40.47.10">
    <property type="match status" value="1"/>
</dbReference>
<dbReference type="InterPro" id="IPR049391">
    <property type="entry name" value="FAS_pseudo-KR"/>
</dbReference>
<evidence type="ECO:0000256" key="64">
    <source>
        <dbReference type="PROSITE-ProRule" id="PRU01363"/>
    </source>
</evidence>
<keyword evidence="14" id="KW-0276">Fatty acid metabolism</keyword>
<dbReference type="SMART" id="SM00829">
    <property type="entry name" value="PKS_ER"/>
    <property type="match status" value="1"/>
</dbReference>
<dbReference type="InterPro" id="IPR016039">
    <property type="entry name" value="Thiolase-like"/>
</dbReference>
<comment type="pathway">
    <text evidence="1">Lipid metabolism.</text>
</comment>
<dbReference type="InterPro" id="IPR020843">
    <property type="entry name" value="ER"/>
</dbReference>
<evidence type="ECO:0000256" key="49">
    <source>
        <dbReference type="ARBA" id="ARBA00048506"/>
    </source>
</evidence>
<evidence type="ECO:0000256" key="50">
    <source>
        <dbReference type="ARBA" id="ARBA00048571"/>
    </source>
</evidence>
<dbReference type="GO" id="GO:0141148">
    <property type="term" value="F:enoyl-[acyl-carrier-protein] reductase (NADPH) activity"/>
    <property type="evidence" value="ECO:0007669"/>
    <property type="project" value="UniProtKB-EC"/>
</dbReference>
<dbReference type="SUPFAM" id="SSF51735">
    <property type="entry name" value="NAD(P)-binding Rossmann-fold domains"/>
    <property type="match status" value="2"/>
</dbReference>
<keyword evidence="10" id="KW-0597">Phosphoprotein</keyword>
<dbReference type="InterPro" id="IPR020807">
    <property type="entry name" value="PKS_DH"/>
</dbReference>
<evidence type="ECO:0000256" key="43">
    <source>
        <dbReference type="ARBA" id="ARBA00047953"/>
    </source>
</evidence>
<evidence type="ECO:0000256" key="3">
    <source>
        <dbReference type="ARBA" id="ARBA00012480"/>
    </source>
</evidence>
<evidence type="ECO:0000256" key="29">
    <source>
        <dbReference type="ARBA" id="ARBA00023399"/>
    </source>
</evidence>
<evidence type="ECO:0000256" key="46">
    <source>
        <dbReference type="ARBA" id="ARBA00048281"/>
    </source>
</evidence>
<keyword evidence="13" id="KW-0378">Hydrolase</keyword>
<evidence type="ECO:0000256" key="31">
    <source>
        <dbReference type="ARBA" id="ARBA00023402"/>
    </source>
</evidence>
<evidence type="ECO:0000256" key="35">
    <source>
        <dbReference type="ARBA" id="ARBA00047394"/>
    </source>
</evidence>
<comment type="catalytic activity">
    <reaction evidence="57">
        <text>(2E)-tetradecenoyl-[ACP] + NADPH + H(+) = tetradecanoyl-[ACP] + NADP(+)</text>
        <dbReference type="Rhea" id="RHEA:41896"/>
        <dbReference type="Rhea" id="RHEA-COMP:9647"/>
        <dbReference type="Rhea" id="RHEA-COMP:9648"/>
        <dbReference type="ChEBI" id="CHEBI:15378"/>
        <dbReference type="ChEBI" id="CHEBI:57783"/>
        <dbReference type="ChEBI" id="CHEBI:58349"/>
        <dbReference type="ChEBI" id="CHEBI:78475"/>
        <dbReference type="ChEBI" id="CHEBI:78477"/>
    </reaction>
    <physiologicalReaction direction="left-to-right" evidence="57">
        <dbReference type="Rhea" id="RHEA:41897"/>
    </physiologicalReaction>
</comment>
<dbReference type="EC" id="3.1.2.14" evidence="3"/>
<dbReference type="PANTHER" id="PTHR43775">
    <property type="entry name" value="FATTY ACID SYNTHASE"/>
    <property type="match status" value="1"/>
</dbReference>
<dbReference type="GO" id="GO:0004312">
    <property type="term" value="F:fatty acid synthase activity"/>
    <property type="evidence" value="ECO:0007669"/>
    <property type="project" value="UniProtKB-EC"/>
</dbReference>
<dbReference type="GO" id="GO:0019171">
    <property type="term" value="F:(3R)-hydroxyacyl-[acyl-carrier-protein] dehydratase activity"/>
    <property type="evidence" value="ECO:0007669"/>
    <property type="project" value="UniProtKB-EC"/>
</dbReference>
<comment type="catalytic activity">
    <reaction evidence="23">
        <text>(3R)-hydroxyoctanoyl-[ACP] = (2E)-octenoyl-[ACP] + H2O</text>
        <dbReference type="Rhea" id="RHEA:41844"/>
        <dbReference type="Rhea" id="RHEA-COMP:9634"/>
        <dbReference type="Rhea" id="RHEA-COMP:9635"/>
        <dbReference type="ChEBI" id="CHEBI:15377"/>
        <dbReference type="ChEBI" id="CHEBI:78461"/>
        <dbReference type="ChEBI" id="CHEBI:78462"/>
    </reaction>
    <physiologicalReaction direction="left-to-right" evidence="23">
        <dbReference type="Rhea" id="RHEA:41845"/>
    </physiologicalReaction>
</comment>
<dbReference type="InterPro" id="IPR016036">
    <property type="entry name" value="Malonyl_transacylase_ACP-bd"/>
</dbReference>
<dbReference type="FunFam" id="3.90.180.10:FF:000015">
    <property type="entry name" value="Fatty acid synthase"/>
    <property type="match status" value="1"/>
</dbReference>
<evidence type="ECO:0000256" key="6">
    <source>
        <dbReference type="ARBA" id="ARBA00013191"/>
    </source>
</evidence>
<dbReference type="SMART" id="SM00827">
    <property type="entry name" value="PKS_AT"/>
    <property type="match status" value="1"/>
</dbReference>
<accession>A0A922L3K9</accession>
<keyword evidence="12" id="KW-0702">S-nitrosylation</keyword>
<keyword evidence="9" id="KW-0444">Lipid biosynthesis</keyword>
<evidence type="ECO:0000259" key="65">
    <source>
        <dbReference type="PROSITE" id="PS50075"/>
    </source>
</evidence>
<comment type="catalytic activity">
    <reaction evidence="54">
        <text>3-oxotetradecanoyl-[ACP] + NADPH + H(+) = (3R)-hydroxytetradecanoyl-[ACP] + NADP(+)</text>
        <dbReference type="Rhea" id="RHEA:41888"/>
        <dbReference type="Rhea" id="RHEA-COMP:9645"/>
        <dbReference type="Rhea" id="RHEA-COMP:9646"/>
        <dbReference type="ChEBI" id="CHEBI:15378"/>
        <dbReference type="ChEBI" id="CHEBI:57783"/>
        <dbReference type="ChEBI" id="CHEBI:58349"/>
        <dbReference type="ChEBI" id="CHEBI:78473"/>
        <dbReference type="ChEBI" id="CHEBI:78474"/>
    </reaction>
    <physiologicalReaction direction="left-to-right" evidence="54">
        <dbReference type="Rhea" id="RHEA:41889"/>
    </physiologicalReaction>
</comment>
<comment type="catalytic activity">
    <reaction evidence="31">
        <text>(3R)-hydroxybutanoyl-[ACP] = (2E)-butenoyl-[ACP] + H2O</text>
        <dbReference type="Rhea" id="RHEA:41808"/>
        <dbReference type="Rhea" id="RHEA-COMP:9626"/>
        <dbReference type="Rhea" id="RHEA-COMP:9627"/>
        <dbReference type="ChEBI" id="CHEBI:15377"/>
        <dbReference type="ChEBI" id="CHEBI:78451"/>
        <dbReference type="ChEBI" id="CHEBI:78453"/>
    </reaction>
    <physiologicalReaction direction="left-to-right" evidence="31">
        <dbReference type="Rhea" id="RHEA:41809"/>
    </physiologicalReaction>
</comment>
<sequence length="2527" mass="282527">MPHKILQNFIDDDIVISGISGRFPESENIDELKENLYNNVDMVTEDDRRWPVGFYGLPGRNGKLKDLSKLDAQFFGIHGKQARNMDPQARILLELTYEAIVDAGINPQTLRGTRTGVFIGSSTSEVEEALVEDVERANGYALTGCSRSMFSNRISFTFDFQGPSYTMDTACSSSFMALHQAISALKTNDCDQAIVGGTNLCIRPVTSVQFNRLNMLSSDGKCQHLDNSANGYVRSESCSVIFLQRKTAAKRVYATVLHVKTNTDGNKPEGVTYPSWRSQMTIMRETVEEAGIDPAEVRYVEAHGTGTPVGDPVETKAIAQVFCPDHRKEPLLIGSVKSNLGHAEPASGLNSLAKVLLTFQNKMIPANLHFKTPNTNIPELMDGRIKPVIENTPFKDGIVAVNSFGFGGVNVHVLLKPHVKELDPIKSSIVTEIPRLICVSGRNEESVNHIFDFIERNPDKVNPEFLALLNDVAMTEENSGMNSRGFMIADKHPDGETTLPREIGRVQEKRPVWFVYSGMGSQWTSMAQGLMTVDIFRQSIEKSAQILKKLDIDLMNILLSKDEKVLDTTVAPFVAIAAVQIALTDLLRALRIEPDGIVGHSVGELGCAYADGAFTHEQMILSAYWRGRCVEMANLPKGLMAAVGLTWEEAKSRCPSGVVPACHNSQDSVTISGKYDETKKFVEQLKSENIFAREVKSCNVAFHCFFMEQIAPTLLKKLEPIIPDPKLRSSRWLSSSFPEDRWNDEMAKYSSASYYVNNLTSPVLFHEVVQKIPANAIVIEIAPHSLLQPIIKRTLGSEISYLGLMKRNNNDQQLSLFLNSTGKMYNLGLNPNITVLYPKIEYPVSRNIQSLSPLIKWDHSQSWLVLLYPEYFNPSNKADHSVKIDLNENSEKFYADHCIDGRILFPATGYLYIAWQMLAKFKGQVCEQTPVIFENVSLHRATILHEETPVKFEIHLMESSGEFTICENDMIVVSGKIQLSEGSPVKLQDVLAEKPIGQTIRLTGKEVYKELRLRGYDYGKNFQGIVEADSREGRLQFSNWIVLADNMLQVGILGQNNRGLYLPVRFQSVRCDPKILYEAVEKSDGVLTVINDHRINSIIAPGLEIQGLKVNLAPRRINSQIPMLEKCHFTAYNQMDVFDPQIHSKLNEYNNVLKFVSNQLIDHLKLSSVEKFPVKIEESLLKSYLESSDEYPLLSILRQLLMGQNFNDIINQIDFTSDPLWTAHESFINVPIHVIIENHMTARLNIAEVNPTNRPLISIVKQSVESSGYPINVDYTILTTNPQELSEEIEQVTWNPKERLSIASDSTDLIIYKDSYLQSPFADQSIDYSVMIESMYQSIKDGGFLMAIFRSKPTTAENLLLTLKKLKNLYADHIDQFKLKAEKLGFELISERSDDLTSCVLLWRKIDHPIPANGQAVIHVTTSNYDKWVEELKTKMVEYQKRNVGENIWLIANDNPANGVVGLVKCLRQEPGGDRIRCILDTDIKDHTLPKFSTFDDTQGFYSNILKKDLVMNVYRQNRFGSFRHYELDNVDTKVATEHAYLNVAIRGDLSTMQKSMGNLYTVYYAPLNFRDVMLATGKLPPDALPGDLALQDCILGLEFAGRDQQGARVMGMVPSKGLATSVLIQDQDFVWPIPDEWTMEQASTVPVVYSTAYYALIVRGELEPGEIVLIHSGSGGVGQAAIAISLSMGCTVFTTVGSQEKREYLKQRFPQLTDRNIANSRDTSFEQHILRQTNGYGVDLVLNSLAEEKLEASVRCVAQHGRFLEIGKYDLSQNNPLGMAAFLKNIAFHGILLDALMDRDSPSPLIEAHKKTVSKLVLDGIATGVVRPLKSNLFDMDSTEQAFRFMATGKHIGKVVIKIRQEEKLKAVRPTVQPVMAIARTVLYETKSYIITGGLGGFGLELARWLIERGARNLVLVSRSGVRQQYQRYCIEQFELSGVKVHISTANIVTMDGVNQLFKEASSMAPIGGIFHLAMVLSDGFIENQTGESFEKVCASKVRGTQILDAVSRKVCTELDYFVTFSSISCGRGNAGQTNYGFANSSMERICELRRASGLHGLAVQWGAIGDVGVVSEQMGGNNVVIGGTLPQRMPSCLSVLDRFLQMTEVAVYCSHVRAQRNNEKSSSSSAGSGQDILKTIANILGIKQLENLPPNTSLSELGMDSLMAVEVKQFLERNFEVILSVQELRSLTIKNLMEIGGLNQATKEDSKVKSSTNTTPSKVMALSMPVLKLPTEKFIKLNDNGKGRPIFFLPPIEGNFELLKQLAQKCSNPVFGLNWTAALRDCSSVDQASDYFVRLTTDIVDDCSTINLVGYSFGAIIAFDLALKLQSNQSQVSLTMLDASPINIGSTIHAYRDRVYNVNDDEHSKQTESLIFLLGQLTRIDSKQLRQHLMAMNDKQQQLRKVAEILAENGLIQSSDISDTMVAIETFISKLIMMAEYKPEQKFTGNVMLIRAEETLVKSGELDDDYGCSKTITGKCECHKFPGNHQTFITDNVDRISELIQKKFDLKHFFLIMHEKFYYFKLKIQ</sequence>
<feature type="domain" description="Carrier" evidence="65">
    <location>
        <begin position="2125"/>
        <end position="2208"/>
    </location>
</feature>
<evidence type="ECO:0000256" key="12">
    <source>
        <dbReference type="ARBA" id="ARBA00022799"/>
    </source>
</evidence>
<dbReference type="InterPro" id="IPR032821">
    <property type="entry name" value="PKS_assoc"/>
</dbReference>
<dbReference type="SUPFAM" id="SSF55048">
    <property type="entry name" value="Probable ACP-binding domain of malonyl-CoA ACP transacylase"/>
    <property type="match status" value="1"/>
</dbReference>
<evidence type="ECO:0000256" key="37">
    <source>
        <dbReference type="ARBA" id="ARBA00047440"/>
    </source>
</evidence>
<comment type="catalytic activity">
    <reaction evidence="28">
        <text>(3R)-hydroxytetradecanoyl-[ACP] = (2E)-tetradecenoyl-[ACP] + H2O</text>
        <dbReference type="Rhea" id="RHEA:41892"/>
        <dbReference type="Rhea" id="RHEA-COMP:9646"/>
        <dbReference type="Rhea" id="RHEA-COMP:9647"/>
        <dbReference type="ChEBI" id="CHEBI:15377"/>
        <dbReference type="ChEBI" id="CHEBI:78474"/>
        <dbReference type="ChEBI" id="CHEBI:78475"/>
    </reaction>
    <physiologicalReaction direction="left-to-right" evidence="28">
        <dbReference type="Rhea" id="RHEA:41893"/>
    </physiologicalReaction>
</comment>
<comment type="catalytic activity">
    <reaction evidence="37">
        <text>3-oxodecanoyl-[ACP] + NADPH + H(+) = (3R)-hydroxydecanoyl-[ACP] + NADP(+)</text>
        <dbReference type="Rhea" id="RHEA:41856"/>
        <dbReference type="Rhea" id="RHEA-COMP:9637"/>
        <dbReference type="Rhea" id="RHEA-COMP:9638"/>
        <dbReference type="ChEBI" id="CHEBI:15378"/>
        <dbReference type="ChEBI" id="CHEBI:57783"/>
        <dbReference type="ChEBI" id="CHEBI:58349"/>
        <dbReference type="ChEBI" id="CHEBI:78464"/>
        <dbReference type="ChEBI" id="CHEBI:78466"/>
    </reaction>
    <physiologicalReaction direction="left-to-right" evidence="37">
        <dbReference type="Rhea" id="RHEA:41857"/>
    </physiologicalReaction>
</comment>
<dbReference type="EC" id="2.3.1.85" evidence="4"/>
<dbReference type="InterPro" id="IPR029058">
    <property type="entry name" value="AB_hydrolase_fold"/>
</dbReference>
<dbReference type="SMART" id="SM00825">
    <property type="entry name" value="PKS_KS"/>
    <property type="match status" value="1"/>
</dbReference>
<dbReference type="InterPro" id="IPR014031">
    <property type="entry name" value="Ketoacyl_synth_C"/>
</dbReference>
<keyword evidence="69" id="KW-1185">Reference proteome</keyword>
<dbReference type="Proteomes" id="UP000790347">
    <property type="component" value="Unassembled WGS sequence"/>
</dbReference>
<evidence type="ECO:0000313" key="69">
    <source>
        <dbReference type="Proteomes" id="UP000790347"/>
    </source>
</evidence>
<evidence type="ECO:0000256" key="48">
    <source>
        <dbReference type="ARBA" id="ARBA00048420"/>
    </source>
</evidence>
<evidence type="ECO:0000256" key="36">
    <source>
        <dbReference type="ARBA" id="ARBA00047400"/>
    </source>
</evidence>
<evidence type="ECO:0000256" key="57">
    <source>
        <dbReference type="ARBA" id="ARBA00049171"/>
    </source>
</evidence>
<evidence type="ECO:0000256" key="58">
    <source>
        <dbReference type="ARBA" id="ARBA00049263"/>
    </source>
</evidence>
<comment type="catalytic activity">
    <reaction evidence="45">
        <text>hexadecanoyl-[ACP] + malonyl-[ACP] + H(+) = 3-oxooctadecanoyl-[ACP] + holo-[ACP] + CO2</text>
        <dbReference type="Rhea" id="RHEA:41916"/>
        <dbReference type="Rhea" id="RHEA-COMP:9623"/>
        <dbReference type="Rhea" id="RHEA-COMP:9652"/>
        <dbReference type="Rhea" id="RHEA-COMP:9653"/>
        <dbReference type="Rhea" id="RHEA-COMP:9685"/>
        <dbReference type="ChEBI" id="CHEBI:15378"/>
        <dbReference type="ChEBI" id="CHEBI:16526"/>
        <dbReference type="ChEBI" id="CHEBI:64479"/>
        <dbReference type="ChEBI" id="CHEBI:78449"/>
        <dbReference type="ChEBI" id="CHEBI:78483"/>
        <dbReference type="ChEBI" id="CHEBI:78487"/>
    </reaction>
    <physiologicalReaction direction="left-to-right" evidence="45">
        <dbReference type="Rhea" id="RHEA:41917"/>
    </physiologicalReaction>
</comment>
<dbReference type="SMART" id="SM00822">
    <property type="entry name" value="PKS_KR"/>
    <property type="match status" value="1"/>
</dbReference>
<comment type="catalytic activity">
    <reaction evidence="30">
        <text>(3R)-hydroxyhexadecanoyl-[ACP] = (2E)-hexadecenoyl-[ACP] + H2O</text>
        <dbReference type="Rhea" id="RHEA:41908"/>
        <dbReference type="Rhea" id="RHEA-COMP:9650"/>
        <dbReference type="Rhea" id="RHEA-COMP:9651"/>
        <dbReference type="ChEBI" id="CHEBI:15377"/>
        <dbReference type="ChEBI" id="CHEBI:78480"/>
        <dbReference type="ChEBI" id="CHEBI:78481"/>
    </reaction>
    <physiologicalReaction direction="left-to-right" evidence="30">
        <dbReference type="Rhea" id="RHEA:41909"/>
    </physiologicalReaction>
</comment>
<evidence type="ECO:0000256" key="39">
    <source>
        <dbReference type="ARBA" id="ARBA00047500"/>
    </source>
</evidence>
<dbReference type="InterPro" id="IPR049552">
    <property type="entry name" value="PKS_DH_N"/>
</dbReference>
<dbReference type="FunFam" id="3.40.50.720:FF:000209">
    <property type="entry name" value="Polyketide synthase Pks12"/>
    <property type="match status" value="1"/>
</dbReference>
<evidence type="ECO:0000256" key="41">
    <source>
        <dbReference type="ARBA" id="ARBA00047810"/>
    </source>
</evidence>
<protein>
    <recommendedName>
        <fullName evidence="7">Fatty acid synthase</fullName>
        <ecNumber evidence="5">1.1.1.100</ecNumber>
        <ecNumber evidence="2">1.3.1.39</ecNumber>
        <ecNumber evidence="6">2.3.1.41</ecNumber>
        <ecNumber evidence="4">2.3.1.85</ecNumber>
        <ecNumber evidence="3">3.1.2.14</ecNumber>
    </recommendedName>
</protein>
<dbReference type="SUPFAM" id="SSF53474">
    <property type="entry name" value="alpha/beta-Hydrolases"/>
    <property type="match status" value="1"/>
</dbReference>
<evidence type="ECO:0000256" key="27">
    <source>
        <dbReference type="ARBA" id="ARBA00023394"/>
    </source>
</evidence>
<evidence type="ECO:0000259" key="66">
    <source>
        <dbReference type="PROSITE" id="PS52004"/>
    </source>
</evidence>
<evidence type="ECO:0000256" key="33">
    <source>
        <dbReference type="ARBA" id="ARBA00044883"/>
    </source>
</evidence>
<comment type="catalytic activity">
    <reaction evidence="42">
        <text>(2E)-hexenoyl-[ACP] + NADPH + H(+) = hexanoyl-[ACP] + NADP(+)</text>
        <dbReference type="Rhea" id="RHEA:41832"/>
        <dbReference type="Rhea" id="RHEA-COMP:9631"/>
        <dbReference type="Rhea" id="RHEA-COMP:9632"/>
        <dbReference type="ChEBI" id="CHEBI:15378"/>
        <dbReference type="ChEBI" id="CHEBI:57783"/>
        <dbReference type="ChEBI" id="CHEBI:58349"/>
        <dbReference type="ChEBI" id="CHEBI:78458"/>
        <dbReference type="ChEBI" id="CHEBI:78459"/>
    </reaction>
    <physiologicalReaction direction="left-to-right" evidence="42">
        <dbReference type="Rhea" id="RHEA:41833"/>
    </physiologicalReaction>
</comment>
<dbReference type="InterPro" id="IPR020806">
    <property type="entry name" value="PKS_PP-bd"/>
</dbReference>
<evidence type="ECO:0000256" key="19">
    <source>
        <dbReference type="ARBA" id="ARBA00023027"/>
    </source>
</evidence>
<dbReference type="EMBL" id="ASGP02000006">
    <property type="protein sequence ID" value="KAH9501768.1"/>
    <property type="molecule type" value="Genomic_DNA"/>
</dbReference>
<dbReference type="Gene3D" id="3.40.366.10">
    <property type="entry name" value="Malonyl-Coenzyme A Acyl Carrier Protein, domain 2"/>
    <property type="match status" value="1"/>
</dbReference>
<evidence type="ECO:0000256" key="54">
    <source>
        <dbReference type="ARBA" id="ARBA00048935"/>
    </source>
</evidence>
<evidence type="ECO:0000256" key="4">
    <source>
        <dbReference type="ARBA" id="ARBA00012873"/>
    </source>
</evidence>
<keyword evidence="18" id="KW-0560">Oxidoreductase</keyword>
<dbReference type="Pfam" id="PF02801">
    <property type="entry name" value="Ketoacyl-synt_C"/>
    <property type="match status" value="1"/>
</dbReference>
<evidence type="ECO:0000256" key="10">
    <source>
        <dbReference type="ARBA" id="ARBA00022553"/>
    </source>
</evidence>
<evidence type="ECO:0000256" key="15">
    <source>
        <dbReference type="ARBA" id="ARBA00022857"/>
    </source>
</evidence>
<dbReference type="InterPro" id="IPR057326">
    <property type="entry name" value="KR_dom"/>
</dbReference>
<organism evidence="68 69">
    <name type="scientific">Dermatophagoides farinae</name>
    <name type="common">American house dust mite</name>
    <dbReference type="NCBI Taxonomy" id="6954"/>
    <lineage>
        <taxon>Eukaryota</taxon>
        <taxon>Metazoa</taxon>
        <taxon>Ecdysozoa</taxon>
        <taxon>Arthropoda</taxon>
        <taxon>Chelicerata</taxon>
        <taxon>Arachnida</taxon>
        <taxon>Acari</taxon>
        <taxon>Acariformes</taxon>
        <taxon>Sarcoptiformes</taxon>
        <taxon>Astigmata</taxon>
        <taxon>Psoroptidia</taxon>
        <taxon>Analgoidea</taxon>
        <taxon>Pyroglyphidae</taxon>
        <taxon>Dermatophagoidinae</taxon>
        <taxon>Dermatophagoides</taxon>
    </lineage>
</organism>
<evidence type="ECO:0000256" key="17">
    <source>
        <dbReference type="ARBA" id="ARBA00022990"/>
    </source>
</evidence>
<comment type="catalytic activity">
    <reaction evidence="24">
        <text>(3R)-hydroxydodecanoyl-[ACP] = (2E)-dodecenoyl-[ACP] + H2O</text>
        <dbReference type="Rhea" id="RHEA:41876"/>
        <dbReference type="Rhea" id="RHEA-COMP:9642"/>
        <dbReference type="Rhea" id="RHEA-COMP:9643"/>
        <dbReference type="ChEBI" id="CHEBI:15377"/>
        <dbReference type="ChEBI" id="CHEBI:78470"/>
        <dbReference type="ChEBI" id="CHEBI:78472"/>
    </reaction>
    <physiologicalReaction direction="left-to-right" evidence="24">
        <dbReference type="Rhea" id="RHEA:41877"/>
    </physiologicalReaction>
</comment>
<keyword evidence="19" id="KW-0520">NAD</keyword>
<evidence type="ECO:0000256" key="8">
    <source>
        <dbReference type="ARBA" id="ARBA00022450"/>
    </source>
</evidence>
<evidence type="ECO:0000256" key="11">
    <source>
        <dbReference type="ARBA" id="ARBA00022679"/>
    </source>
</evidence>
<dbReference type="InterPro" id="IPR001227">
    <property type="entry name" value="Ac_transferase_dom_sf"/>
</dbReference>
<proteinExistence type="predicted"/>
<comment type="catalytic activity">
    <reaction evidence="52">
        <text>holo-[ACP] + acetyl-CoA = acetyl-[ACP] + CoA</text>
        <dbReference type="Rhea" id="RHEA:41788"/>
        <dbReference type="Rhea" id="RHEA-COMP:9621"/>
        <dbReference type="Rhea" id="RHEA-COMP:9685"/>
        <dbReference type="ChEBI" id="CHEBI:57287"/>
        <dbReference type="ChEBI" id="CHEBI:57288"/>
        <dbReference type="ChEBI" id="CHEBI:64479"/>
        <dbReference type="ChEBI" id="CHEBI:78446"/>
        <dbReference type="EC" id="2.3.1.38"/>
    </reaction>
    <physiologicalReaction direction="left-to-right" evidence="52">
        <dbReference type="Rhea" id="RHEA:41789"/>
    </physiologicalReaction>
</comment>
<dbReference type="Pfam" id="PF16197">
    <property type="entry name" value="KAsynt_C_assoc"/>
    <property type="match status" value="1"/>
</dbReference>
<comment type="catalytic activity">
    <reaction evidence="27">
        <text>a (3R)-hydroxyacyl-[ACP] = a (2E)-enoyl-[ACP] + H2O</text>
        <dbReference type="Rhea" id="RHEA:13097"/>
        <dbReference type="Rhea" id="RHEA-COMP:9925"/>
        <dbReference type="Rhea" id="RHEA-COMP:9945"/>
        <dbReference type="ChEBI" id="CHEBI:15377"/>
        <dbReference type="ChEBI" id="CHEBI:78784"/>
        <dbReference type="ChEBI" id="CHEBI:78827"/>
        <dbReference type="EC" id="4.2.1.59"/>
    </reaction>
    <physiologicalReaction direction="left-to-right" evidence="27">
        <dbReference type="Rhea" id="RHEA:13098"/>
    </physiologicalReaction>
</comment>
<comment type="catalytic activity">
    <reaction evidence="55">
        <text>(2E)-octadecenoyl-[ACP] + NADPH + H(+) = octadecanoyl-[ACP] + NADP(+)</text>
        <dbReference type="Rhea" id="RHEA:41928"/>
        <dbReference type="Rhea" id="RHEA-COMP:9655"/>
        <dbReference type="Rhea" id="RHEA-COMP:9656"/>
        <dbReference type="ChEBI" id="CHEBI:15378"/>
        <dbReference type="ChEBI" id="CHEBI:57783"/>
        <dbReference type="ChEBI" id="CHEBI:58349"/>
        <dbReference type="ChEBI" id="CHEBI:78489"/>
        <dbReference type="ChEBI" id="CHEBI:78495"/>
    </reaction>
    <physiologicalReaction direction="left-to-right" evidence="55">
        <dbReference type="Rhea" id="RHEA:41929"/>
    </physiologicalReaction>
</comment>
<comment type="catalytic activity">
    <reaction evidence="34">
        <text>3-oxooctadecanoyl-[ACP] + NADPH + H(+) = (3R)-hydroxyoctadecanoyl-[ACP] + NADP(+)</text>
        <dbReference type="Rhea" id="RHEA:41920"/>
        <dbReference type="Rhea" id="RHEA-COMP:9653"/>
        <dbReference type="Rhea" id="RHEA-COMP:9654"/>
        <dbReference type="ChEBI" id="CHEBI:15378"/>
        <dbReference type="ChEBI" id="CHEBI:57783"/>
        <dbReference type="ChEBI" id="CHEBI:58349"/>
        <dbReference type="ChEBI" id="CHEBI:78487"/>
        <dbReference type="ChEBI" id="CHEBI:78488"/>
    </reaction>
    <physiologicalReaction direction="left-to-right" evidence="34">
        <dbReference type="Rhea" id="RHEA:41921"/>
    </physiologicalReaction>
</comment>
<evidence type="ECO:0000256" key="38">
    <source>
        <dbReference type="ARBA" id="ARBA00047451"/>
    </source>
</evidence>
<dbReference type="InterPro" id="IPR001031">
    <property type="entry name" value="Thioesterase"/>
</dbReference>
<comment type="caution">
    <text evidence="68">The sequence shown here is derived from an EMBL/GenBank/DDBJ whole genome shotgun (WGS) entry which is preliminary data.</text>
</comment>
<feature type="domain" description="PKS/mFAS DH" evidence="67">
    <location>
        <begin position="865"/>
        <end position="1178"/>
    </location>
</feature>
<dbReference type="InterPro" id="IPR018201">
    <property type="entry name" value="Ketoacyl_synth_AS"/>
</dbReference>
<comment type="catalytic activity">
    <reaction evidence="47">
        <text>tetradecanoyl-[ACP] + H2O = tetradecanoate + holo-[ACP] + H(+)</text>
        <dbReference type="Rhea" id="RHEA:30123"/>
        <dbReference type="Rhea" id="RHEA-COMP:9648"/>
        <dbReference type="Rhea" id="RHEA-COMP:9685"/>
        <dbReference type="ChEBI" id="CHEBI:15377"/>
        <dbReference type="ChEBI" id="CHEBI:15378"/>
        <dbReference type="ChEBI" id="CHEBI:30807"/>
        <dbReference type="ChEBI" id="CHEBI:64479"/>
        <dbReference type="ChEBI" id="CHEBI:78477"/>
        <dbReference type="EC" id="3.1.2.14"/>
    </reaction>
    <physiologicalReaction direction="left-to-right" evidence="47">
        <dbReference type="Rhea" id="RHEA:30124"/>
    </physiologicalReaction>
</comment>
<evidence type="ECO:0000256" key="14">
    <source>
        <dbReference type="ARBA" id="ARBA00022832"/>
    </source>
</evidence>
<dbReference type="PROSITE" id="PS00606">
    <property type="entry name" value="KS3_1"/>
    <property type="match status" value="1"/>
</dbReference>
<dbReference type="PROSITE" id="PS52019">
    <property type="entry name" value="PKS_MFAS_DH"/>
    <property type="match status" value="1"/>
</dbReference>
<dbReference type="SMART" id="SM00823">
    <property type="entry name" value="PKS_PP"/>
    <property type="match status" value="1"/>
</dbReference>
<dbReference type="InterPro" id="IPR013968">
    <property type="entry name" value="PKS_KR"/>
</dbReference>
<dbReference type="Pfam" id="PF21149">
    <property type="entry name" value="FAS_pseudo-KR"/>
    <property type="match status" value="1"/>
</dbReference>
<evidence type="ECO:0000256" key="28">
    <source>
        <dbReference type="ARBA" id="ARBA00023398"/>
    </source>
</evidence>
<feature type="domain" description="Ketosynthase family 3 (KS3)" evidence="66">
    <location>
        <begin position="11"/>
        <end position="417"/>
    </location>
</feature>
<keyword evidence="17" id="KW-0007">Acetylation</keyword>
<evidence type="ECO:0000256" key="1">
    <source>
        <dbReference type="ARBA" id="ARBA00005189"/>
    </source>
</evidence>
<dbReference type="SUPFAM" id="SSF52151">
    <property type="entry name" value="FabD/lysophospholipase-like"/>
    <property type="match status" value="1"/>
</dbReference>
<dbReference type="Gene3D" id="3.40.50.720">
    <property type="entry name" value="NAD(P)-binding Rossmann-like Domain"/>
    <property type="match status" value="1"/>
</dbReference>
<dbReference type="InterPro" id="IPR020841">
    <property type="entry name" value="PKS_Beta-ketoAc_synthase_dom"/>
</dbReference>
<comment type="caution">
    <text evidence="64">Lacks conserved residue(s) required for the propagation of feature annotation.</text>
</comment>
<evidence type="ECO:0000259" key="67">
    <source>
        <dbReference type="PROSITE" id="PS52019"/>
    </source>
</evidence>
<comment type="catalytic activity">
    <reaction evidence="46">
        <text>(2E)-dodecenoyl-[ACP] + NADPH + H(+) = dodecanoyl-[ACP] + NADP(+)</text>
        <dbReference type="Rhea" id="RHEA:41880"/>
        <dbReference type="Rhea" id="RHEA-COMP:9643"/>
        <dbReference type="Rhea" id="RHEA-COMP:9644"/>
        <dbReference type="ChEBI" id="CHEBI:15378"/>
        <dbReference type="ChEBI" id="CHEBI:57783"/>
        <dbReference type="ChEBI" id="CHEBI:58349"/>
        <dbReference type="ChEBI" id="CHEBI:65264"/>
        <dbReference type="ChEBI" id="CHEBI:78472"/>
    </reaction>
    <physiologicalReaction direction="left-to-right" evidence="46">
        <dbReference type="Rhea" id="RHEA:41881"/>
    </physiologicalReaction>
</comment>
<comment type="catalytic activity">
    <reaction evidence="53">
        <text>hexadecanoyl-[ACP] + H2O = hexadecanoate + holo-[ACP] + H(+)</text>
        <dbReference type="Rhea" id="RHEA:41932"/>
        <dbReference type="Rhea" id="RHEA-COMP:9652"/>
        <dbReference type="Rhea" id="RHEA-COMP:9685"/>
        <dbReference type="ChEBI" id="CHEBI:7896"/>
        <dbReference type="ChEBI" id="CHEBI:15377"/>
        <dbReference type="ChEBI" id="CHEBI:15378"/>
        <dbReference type="ChEBI" id="CHEBI:64479"/>
        <dbReference type="ChEBI" id="CHEBI:78483"/>
        <dbReference type="EC" id="3.1.2.14"/>
    </reaction>
    <physiologicalReaction direction="left-to-right" evidence="53">
        <dbReference type="Rhea" id="RHEA:41933"/>
    </physiologicalReaction>
</comment>
<dbReference type="Pfam" id="PF00975">
    <property type="entry name" value="Thioesterase"/>
    <property type="match status" value="1"/>
</dbReference>
<comment type="catalytic activity">
    <reaction evidence="59">
        <text>3-oxohexadecanoyl-[ACP] + NADPH + H(+) = (3R)-hydroxyhexadecanoyl-[ACP] + NADP(+)</text>
        <dbReference type="Rhea" id="RHEA:41904"/>
        <dbReference type="Rhea" id="RHEA-COMP:9649"/>
        <dbReference type="Rhea" id="RHEA-COMP:9650"/>
        <dbReference type="ChEBI" id="CHEBI:15378"/>
        <dbReference type="ChEBI" id="CHEBI:57783"/>
        <dbReference type="ChEBI" id="CHEBI:58349"/>
        <dbReference type="ChEBI" id="CHEBI:78478"/>
        <dbReference type="ChEBI" id="CHEBI:78480"/>
    </reaction>
    <physiologicalReaction direction="left-to-right" evidence="59">
        <dbReference type="Rhea" id="RHEA:41905"/>
    </physiologicalReaction>
</comment>
<evidence type="ECO:0000256" key="22">
    <source>
        <dbReference type="ARBA" id="ARBA00023268"/>
    </source>
</evidence>
<evidence type="ECO:0000256" key="53">
    <source>
        <dbReference type="ARBA" id="ARBA00048704"/>
    </source>
</evidence>
<evidence type="ECO:0000256" key="44">
    <source>
        <dbReference type="ARBA" id="ARBA00047961"/>
    </source>
</evidence>
<comment type="catalytic activity">
    <reaction evidence="58">
        <text>3-oxododecanoyl-[ACP] + NADPH + H(+) = (3R)-hydroxydodecanoyl-[ACP] + NADP(+)</text>
        <dbReference type="Rhea" id="RHEA:41872"/>
        <dbReference type="Rhea" id="RHEA-COMP:9641"/>
        <dbReference type="Rhea" id="RHEA-COMP:9642"/>
        <dbReference type="ChEBI" id="CHEBI:15378"/>
        <dbReference type="ChEBI" id="CHEBI:57783"/>
        <dbReference type="ChEBI" id="CHEBI:58349"/>
        <dbReference type="ChEBI" id="CHEBI:78469"/>
        <dbReference type="ChEBI" id="CHEBI:78470"/>
    </reaction>
    <physiologicalReaction direction="left-to-right" evidence="58">
        <dbReference type="Rhea" id="RHEA:41873"/>
    </physiologicalReaction>
</comment>
<dbReference type="Gene3D" id="1.10.1200.10">
    <property type="entry name" value="ACP-like"/>
    <property type="match status" value="1"/>
</dbReference>
<keyword evidence="20" id="KW-0443">Lipid metabolism</keyword>
<evidence type="ECO:0000256" key="52">
    <source>
        <dbReference type="ARBA" id="ARBA00048691"/>
    </source>
</evidence>
<evidence type="ECO:0000256" key="25">
    <source>
        <dbReference type="ARBA" id="ARBA00023373"/>
    </source>
</evidence>
<dbReference type="FunFam" id="1.10.1200.10:FF:000013">
    <property type="entry name" value="Fatty acid synthase"/>
    <property type="match status" value="1"/>
</dbReference>
<evidence type="ECO:0000256" key="24">
    <source>
        <dbReference type="ARBA" id="ARBA00023351"/>
    </source>
</evidence>
<dbReference type="InterPro" id="IPR036736">
    <property type="entry name" value="ACP-like_sf"/>
</dbReference>
<dbReference type="PROSITE" id="PS50075">
    <property type="entry name" value="CARRIER"/>
    <property type="match status" value="1"/>
</dbReference>
<evidence type="ECO:0000256" key="34">
    <source>
        <dbReference type="ARBA" id="ARBA00047300"/>
    </source>
</evidence>
<evidence type="ECO:0000256" key="2">
    <source>
        <dbReference type="ARBA" id="ARBA00012004"/>
    </source>
</evidence>
<dbReference type="GO" id="GO:0004315">
    <property type="term" value="F:3-oxoacyl-[acyl-carrier-protein] synthase activity"/>
    <property type="evidence" value="ECO:0007669"/>
    <property type="project" value="UniProtKB-EC"/>
</dbReference>
<comment type="catalytic activity">
    <reaction evidence="36">
        <text>a (3R)-hydroxyacyl-[ACP] + NADP(+) = a 3-oxoacyl-[ACP] + NADPH + H(+)</text>
        <dbReference type="Rhea" id="RHEA:17397"/>
        <dbReference type="Rhea" id="RHEA-COMP:9916"/>
        <dbReference type="Rhea" id="RHEA-COMP:9945"/>
        <dbReference type="ChEBI" id="CHEBI:15378"/>
        <dbReference type="ChEBI" id="CHEBI:57783"/>
        <dbReference type="ChEBI" id="CHEBI:58349"/>
        <dbReference type="ChEBI" id="CHEBI:78776"/>
        <dbReference type="ChEBI" id="CHEBI:78827"/>
        <dbReference type="EC" id="1.1.1.100"/>
    </reaction>
    <physiologicalReaction direction="right-to-left" evidence="36">
        <dbReference type="Rhea" id="RHEA:17399"/>
    </physiologicalReaction>
</comment>
<comment type="catalytic activity">
    <reaction evidence="33">
        <text>acetyl-CoA + n malonyl-CoA + 2n NADPH + 2n H(+) = a long-chain fatty acid + (n+1) CoA + n CO2 + 2n NADP(+).</text>
        <dbReference type="EC" id="2.3.1.85"/>
    </reaction>
</comment>
<comment type="catalytic activity">
    <reaction evidence="56">
        <text>decanoyl-[ACP] + malonyl-[ACP] + H(+) = 3-oxododecanoyl-[ACP] + holo-[ACP] + CO2</text>
        <dbReference type="Rhea" id="RHEA:41868"/>
        <dbReference type="Rhea" id="RHEA-COMP:9623"/>
        <dbReference type="Rhea" id="RHEA-COMP:9640"/>
        <dbReference type="Rhea" id="RHEA-COMP:9641"/>
        <dbReference type="Rhea" id="RHEA-COMP:9685"/>
        <dbReference type="ChEBI" id="CHEBI:15378"/>
        <dbReference type="ChEBI" id="CHEBI:16526"/>
        <dbReference type="ChEBI" id="CHEBI:64479"/>
        <dbReference type="ChEBI" id="CHEBI:78449"/>
        <dbReference type="ChEBI" id="CHEBI:78468"/>
        <dbReference type="ChEBI" id="CHEBI:78469"/>
    </reaction>
    <physiologicalReaction direction="left-to-right" evidence="56">
        <dbReference type="Rhea" id="RHEA:41869"/>
    </physiologicalReaction>
</comment>
<evidence type="ECO:0000256" key="55">
    <source>
        <dbReference type="ARBA" id="ARBA00049019"/>
    </source>
</evidence>
<evidence type="ECO:0000313" key="68">
    <source>
        <dbReference type="EMBL" id="KAH9501768.1"/>
    </source>
</evidence>
<keyword evidence="11" id="KW-0808">Transferase</keyword>
<dbReference type="SMART" id="SM00826">
    <property type="entry name" value="PKS_DH"/>
    <property type="match status" value="1"/>
</dbReference>
<dbReference type="Gene3D" id="3.40.50.1820">
    <property type="entry name" value="alpha/beta hydrolase"/>
    <property type="match status" value="1"/>
</dbReference>
<evidence type="ECO:0000256" key="45">
    <source>
        <dbReference type="ARBA" id="ARBA00048051"/>
    </source>
</evidence>
<evidence type="ECO:0000256" key="26">
    <source>
        <dbReference type="ARBA" id="ARBA00023388"/>
    </source>
</evidence>
<gene>
    <name evidence="68" type="ORF">DERF_012586</name>
</gene>
<evidence type="ECO:0000256" key="23">
    <source>
        <dbReference type="ARBA" id="ARBA00023332"/>
    </source>
</evidence>
<dbReference type="Pfam" id="PF13602">
    <property type="entry name" value="ADH_zinc_N_2"/>
    <property type="match status" value="1"/>
</dbReference>
<feature type="region of interest" description="N-terminal hotdog fold" evidence="64">
    <location>
        <begin position="865"/>
        <end position="986"/>
    </location>
</feature>
<evidence type="ECO:0000256" key="20">
    <source>
        <dbReference type="ARBA" id="ARBA00023098"/>
    </source>
</evidence>
<evidence type="ECO:0000256" key="16">
    <source>
        <dbReference type="ARBA" id="ARBA00022898"/>
    </source>
</evidence>
<evidence type="ECO:0000256" key="30">
    <source>
        <dbReference type="ARBA" id="ARBA00023401"/>
    </source>
</evidence>
<evidence type="ECO:0000256" key="63">
    <source>
        <dbReference type="ARBA" id="ARBA00049533"/>
    </source>
</evidence>
<comment type="catalytic activity">
    <reaction evidence="63">
        <text>octanoyl-[ACP] + malonyl-[ACP] + H(+) = 3-oxodecanoyl-[ACP] + holo-[ACP] + CO2</text>
        <dbReference type="Rhea" id="RHEA:41852"/>
        <dbReference type="Rhea" id="RHEA-COMP:9623"/>
        <dbReference type="Rhea" id="RHEA-COMP:9636"/>
        <dbReference type="Rhea" id="RHEA-COMP:9637"/>
        <dbReference type="Rhea" id="RHEA-COMP:9685"/>
        <dbReference type="ChEBI" id="CHEBI:15378"/>
        <dbReference type="ChEBI" id="CHEBI:16526"/>
        <dbReference type="ChEBI" id="CHEBI:64479"/>
        <dbReference type="ChEBI" id="CHEBI:78449"/>
        <dbReference type="ChEBI" id="CHEBI:78463"/>
        <dbReference type="ChEBI" id="CHEBI:78464"/>
    </reaction>
    <physiologicalReaction direction="left-to-right" evidence="63">
        <dbReference type="Rhea" id="RHEA:41853"/>
    </physiologicalReaction>
</comment>
<dbReference type="EC" id="2.3.1.41" evidence="6"/>
<feature type="region of interest" description="C-terminal hotdog fold" evidence="64">
    <location>
        <begin position="999"/>
        <end position="1178"/>
    </location>
</feature>
<comment type="catalytic activity">
    <reaction evidence="29">
        <text>(3R)-hydroxyoctadecanoyl-[ACP] = (2E)-octadecenoyl-[ACP] + H2O</text>
        <dbReference type="Rhea" id="RHEA:41924"/>
        <dbReference type="Rhea" id="RHEA-COMP:9654"/>
        <dbReference type="Rhea" id="RHEA-COMP:9655"/>
        <dbReference type="ChEBI" id="CHEBI:15377"/>
        <dbReference type="ChEBI" id="CHEBI:78488"/>
        <dbReference type="ChEBI" id="CHEBI:78489"/>
    </reaction>
    <physiologicalReaction direction="left-to-right" evidence="29">
        <dbReference type="Rhea" id="RHEA:41925"/>
    </physiologicalReaction>
</comment>
<dbReference type="Gene3D" id="3.10.129.110">
    <property type="entry name" value="Polyketide synthase dehydratase"/>
    <property type="match status" value="1"/>
</dbReference>
<dbReference type="InterPro" id="IPR029063">
    <property type="entry name" value="SAM-dependent_MTases_sf"/>
</dbReference>
<comment type="catalytic activity">
    <reaction evidence="26">
        <text>(3R)-hydroxydecanoyl-[ACP] = (2E)-decenoyl-[ACP] + H2O</text>
        <dbReference type="Rhea" id="RHEA:41860"/>
        <dbReference type="Rhea" id="RHEA-COMP:9638"/>
        <dbReference type="Rhea" id="RHEA-COMP:9639"/>
        <dbReference type="ChEBI" id="CHEBI:15377"/>
        <dbReference type="ChEBI" id="CHEBI:78466"/>
        <dbReference type="ChEBI" id="CHEBI:78467"/>
    </reaction>
    <physiologicalReaction direction="left-to-right" evidence="26">
        <dbReference type="Rhea" id="RHEA:41861"/>
    </physiologicalReaction>
</comment>
<comment type="catalytic activity">
    <reaction evidence="44">
        <text>acetyl-[ACP] + malonyl-[ACP] + H(+) = 3-oxobutanoyl-[ACP] + holo-[ACP] + CO2</text>
        <dbReference type="Rhea" id="RHEA:41800"/>
        <dbReference type="Rhea" id="RHEA-COMP:9621"/>
        <dbReference type="Rhea" id="RHEA-COMP:9623"/>
        <dbReference type="Rhea" id="RHEA-COMP:9625"/>
        <dbReference type="Rhea" id="RHEA-COMP:9685"/>
        <dbReference type="ChEBI" id="CHEBI:15378"/>
        <dbReference type="ChEBI" id="CHEBI:16526"/>
        <dbReference type="ChEBI" id="CHEBI:64479"/>
        <dbReference type="ChEBI" id="CHEBI:78446"/>
        <dbReference type="ChEBI" id="CHEBI:78449"/>
        <dbReference type="ChEBI" id="CHEBI:78450"/>
    </reaction>
    <physiologicalReaction direction="left-to-right" evidence="44">
        <dbReference type="Rhea" id="RHEA:41801"/>
    </physiologicalReaction>
</comment>
<dbReference type="InterPro" id="IPR014043">
    <property type="entry name" value="Acyl_transferase_dom"/>
</dbReference>
<comment type="catalytic activity">
    <reaction evidence="51">
        <text>a 2,3-saturated acyl-[ACP] + NADP(+) = a (2E)-enoyl-[ACP] + NADPH + H(+)</text>
        <dbReference type="Rhea" id="RHEA:22564"/>
        <dbReference type="Rhea" id="RHEA-COMP:9925"/>
        <dbReference type="Rhea" id="RHEA-COMP:9926"/>
        <dbReference type="ChEBI" id="CHEBI:15378"/>
        <dbReference type="ChEBI" id="CHEBI:57783"/>
        <dbReference type="ChEBI" id="CHEBI:58349"/>
        <dbReference type="ChEBI" id="CHEBI:78784"/>
        <dbReference type="ChEBI" id="CHEBI:78785"/>
        <dbReference type="EC" id="1.3.1.39"/>
    </reaction>
    <physiologicalReaction direction="right-to-left" evidence="51">
        <dbReference type="Rhea" id="RHEA:22566"/>
    </physiologicalReaction>
</comment>
<dbReference type="InterPro" id="IPR049900">
    <property type="entry name" value="PKS_mFAS_DH"/>
</dbReference>
<evidence type="ECO:0000256" key="42">
    <source>
        <dbReference type="ARBA" id="ARBA00047897"/>
    </source>
</evidence>
<evidence type="ECO:0000256" key="60">
    <source>
        <dbReference type="ARBA" id="ARBA00049422"/>
    </source>
</evidence>
<evidence type="ECO:0000256" key="32">
    <source>
        <dbReference type="ARBA" id="ARBA00023442"/>
    </source>
</evidence>
<evidence type="ECO:0000256" key="13">
    <source>
        <dbReference type="ARBA" id="ARBA00022801"/>
    </source>
</evidence>
<evidence type="ECO:0000256" key="40">
    <source>
        <dbReference type="ARBA" id="ARBA00047578"/>
    </source>
</evidence>
<dbReference type="CDD" id="cd05195">
    <property type="entry name" value="enoyl_red"/>
    <property type="match status" value="1"/>
</dbReference>
<dbReference type="EC" id="1.3.1.39" evidence="2"/>
<comment type="catalytic activity">
    <reaction evidence="61">
        <text>butanoyl-[ACP] + malonyl-[ACP] + H(+) = 3-oxohexanoyl-[ACP] + holo-[ACP] + CO2</text>
        <dbReference type="Rhea" id="RHEA:41820"/>
        <dbReference type="Rhea" id="RHEA-COMP:9623"/>
        <dbReference type="Rhea" id="RHEA-COMP:9628"/>
        <dbReference type="Rhea" id="RHEA-COMP:9629"/>
        <dbReference type="Rhea" id="RHEA-COMP:9685"/>
        <dbReference type="ChEBI" id="CHEBI:15378"/>
        <dbReference type="ChEBI" id="CHEBI:16526"/>
        <dbReference type="ChEBI" id="CHEBI:64479"/>
        <dbReference type="ChEBI" id="CHEBI:78449"/>
        <dbReference type="ChEBI" id="CHEBI:78454"/>
        <dbReference type="ChEBI" id="CHEBI:78456"/>
    </reaction>
    <physiologicalReaction direction="left-to-right" evidence="61">
        <dbReference type="Rhea" id="RHEA:41821"/>
    </physiologicalReaction>
</comment>
<dbReference type="InterPro" id="IPR042104">
    <property type="entry name" value="PKS_dehydratase_sf"/>
</dbReference>
<reference evidence="68" key="1">
    <citation type="submission" date="2013-05" db="EMBL/GenBank/DDBJ databases">
        <authorList>
            <person name="Yim A.K.Y."/>
            <person name="Chan T.F."/>
            <person name="Ji K.M."/>
            <person name="Liu X.Y."/>
            <person name="Zhou J.W."/>
            <person name="Li R.Q."/>
            <person name="Yang K.Y."/>
            <person name="Li J."/>
            <person name="Li M."/>
            <person name="Law P.T.W."/>
            <person name="Wu Y.L."/>
            <person name="Cai Z.L."/>
            <person name="Qin H."/>
            <person name="Bao Y."/>
            <person name="Leung R.K.K."/>
            <person name="Ng P.K.S."/>
            <person name="Zou J."/>
            <person name="Zhong X.J."/>
            <person name="Ran P.X."/>
            <person name="Zhong N.S."/>
            <person name="Liu Z.G."/>
            <person name="Tsui S.K.W."/>
        </authorList>
    </citation>
    <scope>NUCLEOTIDE SEQUENCE</scope>
    <source>
        <strain evidence="68">Derf</strain>
        <tissue evidence="68">Whole organism</tissue>
    </source>
</reference>
<dbReference type="Pfam" id="PF08659">
    <property type="entry name" value="KR"/>
    <property type="match status" value="1"/>
</dbReference>
<keyword evidence="21" id="KW-0275">Fatty acid biosynthesis</keyword>
<evidence type="ECO:0000256" key="51">
    <source>
        <dbReference type="ARBA" id="ARBA00048650"/>
    </source>
</evidence>
<keyword evidence="15" id="KW-0521">NADP</keyword>
<name>A0A922L3K9_DERFA</name>
<keyword evidence="16" id="KW-0663">Pyridoxal phosphate</keyword>
<evidence type="ECO:0000256" key="56">
    <source>
        <dbReference type="ARBA" id="ARBA00049109"/>
    </source>
</evidence>
<dbReference type="SUPFAM" id="SSF53901">
    <property type="entry name" value="Thiolase-like"/>
    <property type="match status" value="1"/>
</dbReference>
<evidence type="ECO:0000256" key="9">
    <source>
        <dbReference type="ARBA" id="ARBA00022516"/>
    </source>
</evidence>
<dbReference type="Pfam" id="PF21089">
    <property type="entry name" value="PKS_DH_N"/>
    <property type="match status" value="1"/>
</dbReference>
<dbReference type="PROSITE" id="PS52004">
    <property type="entry name" value="KS3_2"/>
    <property type="match status" value="1"/>
</dbReference>
<comment type="catalytic activity">
    <reaction evidence="38">
        <text>tetradecanoyl-[ACP] + malonyl-[ACP] + H(+) = 3-oxohexadecanoyl-[ACP] + holo-[ACP] + CO2</text>
        <dbReference type="Rhea" id="RHEA:41900"/>
        <dbReference type="Rhea" id="RHEA-COMP:9623"/>
        <dbReference type="Rhea" id="RHEA-COMP:9648"/>
        <dbReference type="Rhea" id="RHEA-COMP:9649"/>
        <dbReference type="Rhea" id="RHEA-COMP:9685"/>
        <dbReference type="ChEBI" id="CHEBI:15378"/>
        <dbReference type="ChEBI" id="CHEBI:16526"/>
        <dbReference type="ChEBI" id="CHEBI:64479"/>
        <dbReference type="ChEBI" id="CHEBI:78449"/>
        <dbReference type="ChEBI" id="CHEBI:78477"/>
        <dbReference type="ChEBI" id="CHEBI:78478"/>
    </reaction>
    <physiologicalReaction direction="left-to-right" evidence="38">
        <dbReference type="Rhea" id="RHEA:41901"/>
    </physiologicalReaction>
</comment>
<dbReference type="CDD" id="cd08954">
    <property type="entry name" value="KR_1_FAS_SDR_x"/>
    <property type="match status" value="1"/>
</dbReference>
<comment type="catalytic activity">
    <reaction evidence="62">
        <text>(2E)-decenoyl-[ACP] + NADPH + H(+) = decanoyl-[ACP] + NADP(+)</text>
        <dbReference type="Rhea" id="RHEA:41864"/>
        <dbReference type="Rhea" id="RHEA-COMP:9639"/>
        <dbReference type="Rhea" id="RHEA-COMP:9640"/>
        <dbReference type="ChEBI" id="CHEBI:15378"/>
        <dbReference type="ChEBI" id="CHEBI:57783"/>
        <dbReference type="ChEBI" id="CHEBI:58349"/>
        <dbReference type="ChEBI" id="CHEBI:78467"/>
        <dbReference type="ChEBI" id="CHEBI:78468"/>
    </reaction>
    <physiologicalReaction direction="left-to-right" evidence="62">
        <dbReference type="Rhea" id="RHEA:41865"/>
    </physiologicalReaction>
</comment>
<dbReference type="InterPro" id="IPR011032">
    <property type="entry name" value="GroES-like_sf"/>
</dbReference>
<comment type="catalytic activity">
    <reaction evidence="41">
        <text>(2E)-hexadecenoyl-[ACP] + NADPH + H(+) = hexadecanoyl-[ACP] + NADP(+)</text>
        <dbReference type="Rhea" id="RHEA:41912"/>
        <dbReference type="Rhea" id="RHEA-COMP:9651"/>
        <dbReference type="Rhea" id="RHEA-COMP:9652"/>
        <dbReference type="ChEBI" id="CHEBI:15378"/>
        <dbReference type="ChEBI" id="CHEBI:57783"/>
        <dbReference type="ChEBI" id="CHEBI:58349"/>
        <dbReference type="ChEBI" id="CHEBI:78481"/>
        <dbReference type="ChEBI" id="CHEBI:78483"/>
    </reaction>
    <physiologicalReaction direction="left-to-right" evidence="41">
        <dbReference type="Rhea" id="RHEA:41913"/>
    </physiologicalReaction>
</comment>
<evidence type="ECO:0000256" key="21">
    <source>
        <dbReference type="ARBA" id="ARBA00023160"/>
    </source>
</evidence>
<comment type="function">
    <text evidence="32">Fatty acid synthetase is a multifunctional enzyme that catalyzes the de novo biosynthesis of long-chain saturated fatty acids starting from acetyl-CoA and malonyl-CoA in the presence of NADPH. This multifunctional protein contains 7 catalytic activities and a site for the binding of the prosthetic group 4'-phosphopantetheine of the acyl carrier protein ([ACP]) domain.</text>
</comment>
<comment type="catalytic activity">
    <reaction evidence="40">
        <text>dodecanoyl-[ACP] + malonyl-[ACP] + H(+) = 3-oxotetradecanoyl-[ACP] + holo-[ACP] + CO2</text>
        <dbReference type="Rhea" id="RHEA:41884"/>
        <dbReference type="Rhea" id="RHEA-COMP:9623"/>
        <dbReference type="Rhea" id="RHEA-COMP:9644"/>
        <dbReference type="Rhea" id="RHEA-COMP:9645"/>
        <dbReference type="Rhea" id="RHEA-COMP:9685"/>
        <dbReference type="ChEBI" id="CHEBI:15378"/>
        <dbReference type="ChEBI" id="CHEBI:16526"/>
        <dbReference type="ChEBI" id="CHEBI:64479"/>
        <dbReference type="ChEBI" id="CHEBI:65264"/>
        <dbReference type="ChEBI" id="CHEBI:78449"/>
        <dbReference type="ChEBI" id="CHEBI:78473"/>
    </reaction>
    <physiologicalReaction direction="left-to-right" evidence="40">
        <dbReference type="Rhea" id="RHEA:41885"/>
    </physiologicalReaction>
</comment>
<evidence type="ECO:0000256" key="18">
    <source>
        <dbReference type="ARBA" id="ARBA00023002"/>
    </source>
</evidence>
<dbReference type="SUPFAM" id="SSF50129">
    <property type="entry name" value="GroES-like"/>
    <property type="match status" value="1"/>
</dbReference>
<dbReference type="InterPro" id="IPR014030">
    <property type="entry name" value="Ketoacyl_synth_N"/>
</dbReference>
<comment type="catalytic activity">
    <reaction evidence="50">
        <text>3-oxohexanoyl-[ACP] + NADPH + H(+) = (3R)-hydroxyhexanoyl-[ACP] + NADP(+)</text>
        <dbReference type="Rhea" id="RHEA:41824"/>
        <dbReference type="Rhea" id="RHEA-COMP:9629"/>
        <dbReference type="Rhea" id="RHEA-COMP:9630"/>
        <dbReference type="ChEBI" id="CHEBI:15378"/>
        <dbReference type="ChEBI" id="CHEBI:57783"/>
        <dbReference type="ChEBI" id="CHEBI:58349"/>
        <dbReference type="ChEBI" id="CHEBI:78456"/>
        <dbReference type="ChEBI" id="CHEBI:78457"/>
    </reaction>
    <physiologicalReaction direction="left-to-right" evidence="50">
        <dbReference type="Rhea" id="RHEA:41825"/>
    </physiologicalReaction>
</comment>
<comment type="catalytic activity">
    <reaction evidence="35">
        <text>hexanoyl-[ACP] + malonyl-[ACP] + H(+) = 3-oxooctanoyl-[ACP] + holo-[ACP] + CO2</text>
        <dbReference type="Rhea" id="RHEA:41836"/>
        <dbReference type="Rhea" id="RHEA-COMP:9623"/>
        <dbReference type="Rhea" id="RHEA-COMP:9632"/>
        <dbReference type="Rhea" id="RHEA-COMP:9633"/>
        <dbReference type="Rhea" id="RHEA-COMP:9685"/>
        <dbReference type="ChEBI" id="CHEBI:15378"/>
        <dbReference type="ChEBI" id="CHEBI:16526"/>
        <dbReference type="ChEBI" id="CHEBI:64479"/>
        <dbReference type="ChEBI" id="CHEBI:78449"/>
        <dbReference type="ChEBI" id="CHEBI:78459"/>
        <dbReference type="ChEBI" id="CHEBI:78460"/>
    </reaction>
    <physiologicalReaction direction="left-to-right" evidence="35">
        <dbReference type="Rhea" id="RHEA:41837"/>
    </physiologicalReaction>
</comment>
<evidence type="ECO:0000256" key="59">
    <source>
        <dbReference type="ARBA" id="ARBA00049414"/>
    </source>
</evidence>
<dbReference type="PANTHER" id="PTHR43775:SF7">
    <property type="entry name" value="FATTY ACID SYNTHASE"/>
    <property type="match status" value="1"/>
</dbReference>
<dbReference type="GO" id="GO:0016297">
    <property type="term" value="F:fatty acyl-[ACP] hydrolase activity"/>
    <property type="evidence" value="ECO:0007669"/>
    <property type="project" value="UniProtKB-EC"/>
</dbReference>
<dbReference type="Gene3D" id="3.90.180.10">
    <property type="entry name" value="Medium-chain alcohol dehydrogenases, catalytic domain"/>
    <property type="match status" value="1"/>
</dbReference>
<dbReference type="Pfam" id="PF00550">
    <property type="entry name" value="PP-binding"/>
    <property type="match status" value="1"/>
</dbReference>